<dbReference type="PANTHER" id="PTHR39639">
    <property type="entry name" value="CHROMOSOME 16, WHOLE GENOME SHOTGUN SEQUENCE"/>
    <property type="match status" value="1"/>
</dbReference>
<name>A0AAJ4TJC5_PRORE</name>
<dbReference type="PANTHER" id="PTHR39639:SF1">
    <property type="entry name" value="DUF262 DOMAIN-CONTAINING PROTEIN"/>
    <property type="match status" value="1"/>
</dbReference>
<reference evidence="2" key="1">
    <citation type="submission" date="2021-06" db="EMBL/GenBank/DDBJ databases">
        <title>Emergence of genetically related NDM-1-producing Providencia rettgeri strains in Argentina.</title>
        <authorList>
            <person name="Pasteran F."/>
            <person name="Meo A."/>
            <person name="Gomez S."/>
            <person name="Derdoy L."/>
            <person name="Albronoz E."/>
            <person name="Faccone D."/>
            <person name="Guerriero L."/>
            <person name="Archuby D."/>
            <person name="Tarzia A."/>
            <person name="Lopez M."/>
            <person name="Corso A."/>
        </authorList>
    </citation>
    <scope>NUCLEOTIDE SEQUENCE</scope>
    <source>
        <strain evidence="2">PreM15628</strain>
    </source>
</reference>
<proteinExistence type="predicted"/>
<dbReference type="EMBL" id="CP076405">
    <property type="protein sequence ID" value="QWQ21773.1"/>
    <property type="molecule type" value="Genomic_DNA"/>
</dbReference>
<dbReference type="AlphaFoldDB" id="A0AAJ4TJC5"/>
<sequence length="371" mass="42494">MNNNVSNLLNQIDDKRDEVVTDSYTATWRELINLYRDNEITISPDYQRLFRWDNSRQSQFIESLLLNIPTPTLFFYIDKEGKQEVIDGLQRISTIIRFFSEEIFSKELIDNAKKINSINDIKNPTVLEDTPIVTELEGWEAKSLPEKVTRTIKNARVNIVILEQETKAETKYNVFKRLNRSGVRLSDQEIRNCMARLVGSNFANRLRTLAEIQDIVKALGINEEGQKSQGVEEALLRIMASLTYSDKFVHGVSDFLDEFMFYAAENNVIDINFELKIKRTFDLINLAELSGKAFKFRKDGQPVGAFSTNLLDVVAVGIFKNVDNLTPSEVAKRFEYLMTVKMDELRSCTGAGSNTKLKLEKRINLGEAVFS</sequence>
<evidence type="ECO:0000259" key="1">
    <source>
        <dbReference type="Pfam" id="PF03235"/>
    </source>
</evidence>
<evidence type="ECO:0000313" key="2">
    <source>
        <dbReference type="EMBL" id="QWQ21773.1"/>
    </source>
</evidence>
<dbReference type="RefSeq" id="WP_140171180.1">
    <property type="nucleotide sequence ID" value="NZ_CAHPQZ010000071.1"/>
</dbReference>
<protein>
    <submittedName>
        <fullName evidence="2">DUF262 domain-containing protein</fullName>
    </submittedName>
</protein>
<evidence type="ECO:0000313" key="3">
    <source>
        <dbReference type="Proteomes" id="UP000682358"/>
    </source>
</evidence>
<dbReference type="Pfam" id="PF03235">
    <property type="entry name" value="GmrSD_N"/>
    <property type="match status" value="1"/>
</dbReference>
<accession>A0AAJ4TJC5</accession>
<feature type="domain" description="GmrSD restriction endonucleases N-terminal" evidence="1">
    <location>
        <begin position="33"/>
        <end position="193"/>
    </location>
</feature>
<dbReference type="Proteomes" id="UP000682358">
    <property type="component" value="Chromosome"/>
</dbReference>
<organism evidence="2 3">
    <name type="scientific">Providencia rettgeri</name>
    <dbReference type="NCBI Taxonomy" id="587"/>
    <lineage>
        <taxon>Bacteria</taxon>
        <taxon>Pseudomonadati</taxon>
        <taxon>Pseudomonadota</taxon>
        <taxon>Gammaproteobacteria</taxon>
        <taxon>Enterobacterales</taxon>
        <taxon>Morganellaceae</taxon>
        <taxon>Providencia</taxon>
    </lineage>
</organism>
<dbReference type="InterPro" id="IPR004919">
    <property type="entry name" value="GmrSD_N"/>
</dbReference>
<gene>
    <name evidence="2" type="ORF">KOF27_05395</name>
</gene>